<protein>
    <submittedName>
        <fullName evidence="1">Uncharacterized protein</fullName>
    </submittedName>
</protein>
<dbReference type="Proteomes" id="UP000194280">
    <property type="component" value="Unassembled WGS sequence"/>
</dbReference>
<evidence type="ECO:0000313" key="2">
    <source>
        <dbReference type="Proteomes" id="UP000194280"/>
    </source>
</evidence>
<dbReference type="AlphaFoldDB" id="A0A1Z5TR88"/>
<dbReference type="InParanoid" id="A0A1Z5TR88"/>
<organism evidence="1 2">
    <name type="scientific">Hortaea werneckii EXF-2000</name>
    <dbReference type="NCBI Taxonomy" id="1157616"/>
    <lineage>
        <taxon>Eukaryota</taxon>
        <taxon>Fungi</taxon>
        <taxon>Dikarya</taxon>
        <taxon>Ascomycota</taxon>
        <taxon>Pezizomycotina</taxon>
        <taxon>Dothideomycetes</taxon>
        <taxon>Dothideomycetidae</taxon>
        <taxon>Mycosphaerellales</taxon>
        <taxon>Teratosphaeriaceae</taxon>
        <taxon>Hortaea</taxon>
    </lineage>
</organism>
<dbReference type="OrthoDB" id="3924764at2759"/>
<name>A0A1Z5TR88_HORWE</name>
<sequence length="415" mass="44396">MLMMNHSHARPFGTSNAEGDIICDQVLPFPSRALICQQPITTYASVPRFWDSISCMNGWQADRLTLFYVRLGKHSSCNMSADKISYGEMRTEKQQLVPWVNSIRRHRRTDRGHPASMRGFVSCVSSGLLCATFAKSDEIIKRQGITSSCPSTVCAAYINTCSQMYGGCYAACSGFATPTFSPPPCVTQPRQEHRFAGTSISCGSTVCADYINSCGLRYGGCYAACSGFTKPSFTPPPCPTTTQTFTPTVTLTTKVATRTSSLQHCSIFTCTSTICADYVNSCGIWYGGCYPACSGYTTPSFTVPDCPSTTPTPSPTTTCTSTLCKDYVNSCGQAYGGCFPACSGYTEPSFTDPGCPTTTQLPSITSITSCAFLCKDYFDSCGNTFGPGCFTSCPGQADPTYSTPYCAADATATAT</sequence>
<reference evidence="1 2" key="1">
    <citation type="submission" date="2017-01" db="EMBL/GenBank/DDBJ databases">
        <title>The recent genome duplication of the halophilic yeast Hortaea werneckii: insights from long-read sequencing.</title>
        <authorList>
            <person name="Sinha S."/>
            <person name="Flibotte S."/>
            <person name="Neira M."/>
            <person name="Lenassi M."/>
            <person name="Gostincar C."/>
            <person name="Stajich J.E."/>
            <person name="Nislow C.E."/>
        </authorList>
    </citation>
    <scope>NUCLEOTIDE SEQUENCE [LARGE SCALE GENOMIC DNA]</scope>
    <source>
        <strain evidence="1 2">EXF-2000</strain>
    </source>
</reference>
<dbReference type="EMBL" id="MUNK01000010">
    <property type="protein sequence ID" value="OTA38519.1"/>
    <property type="molecule type" value="Genomic_DNA"/>
</dbReference>
<evidence type="ECO:0000313" key="1">
    <source>
        <dbReference type="EMBL" id="OTA38519.1"/>
    </source>
</evidence>
<comment type="caution">
    <text evidence="1">The sequence shown here is derived from an EMBL/GenBank/DDBJ whole genome shotgun (WGS) entry which is preliminary data.</text>
</comment>
<accession>A0A1Z5TR88</accession>
<proteinExistence type="predicted"/>
<dbReference type="STRING" id="1157616.A0A1Z5TR88"/>
<gene>
    <name evidence="1" type="ORF">BTJ68_01636</name>
</gene>
<keyword evidence="2" id="KW-1185">Reference proteome</keyword>
<dbReference type="VEuPathDB" id="FungiDB:BTJ68_01636"/>